<dbReference type="CDD" id="cd11344">
    <property type="entry name" value="AmyAc_GlgE_like"/>
    <property type="match status" value="1"/>
</dbReference>
<dbReference type="PANTHER" id="PTHR47786">
    <property type="entry name" value="ALPHA-1,4-GLUCAN:MALTOSE-1-PHOSPHATE MALTOSYLTRANSFERASE"/>
    <property type="match status" value="1"/>
</dbReference>
<dbReference type="InterPro" id="IPR013780">
    <property type="entry name" value="Glyco_hydro_b"/>
</dbReference>
<evidence type="ECO:0000313" key="9">
    <source>
        <dbReference type="Proteomes" id="UP000617531"/>
    </source>
</evidence>
<dbReference type="Pfam" id="PF21702">
    <property type="entry name" value="GLGE_C"/>
    <property type="match status" value="1"/>
</dbReference>
<keyword evidence="9" id="KW-1185">Reference proteome</keyword>
<feature type="domain" description="Glycosyl hydrolase family 13 catalytic" evidence="7">
    <location>
        <begin position="224"/>
        <end position="565"/>
    </location>
</feature>
<proteinExistence type="inferred from homology"/>
<feature type="active site" description="Nucleophile" evidence="6">
    <location>
        <position position="416"/>
    </location>
</feature>
<keyword evidence="2 6" id="KW-0328">Glycosyltransferase</keyword>
<reference evidence="8" key="1">
    <citation type="journal article" date="2014" name="Int. J. Syst. Evol. Microbiol.">
        <title>Complete genome sequence of Corynebacterium casei LMG S-19264T (=DSM 44701T), isolated from a smear-ripened cheese.</title>
        <authorList>
            <consortium name="US DOE Joint Genome Institute (JGI-PGF)"/>
            <person name="Walter F."/>
            <person name="Albersmeier A."/>
            <person name="Kalinowski J."/>
            <person name="Ruckert C."/>
        </authorList>
    </citation>
    <scope>NUCLEOTIDE SEQUENCE</scope>
    <source>
        <strain evidence="8">CGMCC 1.16548</strain>
    </source>
</reference>
<dbReference type="SMART" id="SM00642">
    <property type="entry name" value="Aamy"/>
    <property type="match status" value="1"/>
</dbReference>
<dbReference type="InterPro" id="IPR021828">
    <property type="entry name" value="GlgE_dom_N/S"/>
</dbReference>
<dbReference type="GO" id="GO:0030979">
    <property type="term" value="P:alpha-glucan biosynthetic process"/>
    <property type="evidence" value="ECO:0007669"/>
    <property type="project" value="UniProtKB-UniRule"/>
</dbReference>
<evidence type="ECO:0000256" key="4">
    <source>
        <dbReference type="ARBA" id="ARBA00023277"/>
    </source>
</evidence>
<protein>
    <recommendedName>
        <fullName evidence="6">Alpha-1,4-glucan:maltose-1-phosphate maltosyltransferase</fullName>
        <shortName evidence="6">GMPMT</shortName>
        <ecNumber evidence="6">2.4.99.16</ecNumber>
    </recommendedName>
    <alternativeName>
        <fullName evidence="6">(1-&gt;4)-alpha-D-glucan:maltose-1-phosphate alpha-D-maltosyltransferase</fullName>
    </alternativeName>
</protein>
<dbReference type="InterPro" id="IPR017853">
    <property type="entry name" value="GH"/>
</dbReference>
<comment type="subunit">
    <text evidence="1 6">Homodimer.</text>
</comment>
<dbReference type="InterPro" id="IPR013783">
    <property type="entry name" value="Ig-like_fold"/>
</dbReference>
<dbReference type="Gene3D" id="2.60.40.1180">
    <property type="entry name" value="Golgi alpha-mannosidase II"/>
    <property type="match status" value="1"/>
</dbReference>
<feature type="binding site" evidence="6">
    <location>
        <position position="281"/>
    </location>
    <ligand>
        <name>alpha-maltose 1-phosphate</name>
        <dbReference type="ChEBI" id="CHEBI:63576"/>
    </ligand>
</feature>
<evidence type="ECO:0000259" key="7">
    <source>
        <dbReference type="SMART" id="SM00642"/>
    </source>
</evidence>
<feature type="site" description="Transition state stabilizer" evidence="6">
    <location>
        <position position="502"/>
    </location>
</feature>
<dbReference type="Gene3D" id="3.20.20.80">
    <property type="entry name" value="Glycosidases"/>
    <property type="match status" value="1"/>
</dbReference>
<evidence type="ECO:0000256" key="5">
    <source>
        <dbReference type="ARBA" id="ARBA00048735"/>
    </source>
</evidence>
<dbReference type="InterPro" id="IPR026585">
    <property type="entry name" value="GlgE"/>
</dbReference>
<dbReference type="PANTHER" id="PTHR47786:SF2">
    <property type="entry name" value="GLYCOSYL HYDROLASE FAMILY 13 CATALYTIC DOMAIN-CONTAINING PROTEIN"/>
    <property type="match status" value="1"/>
</dbReference>
<dbReference type="Pfam" id="PF11896">
    <property type="entry name" value="GlgE_dom_N_S"/>
    <property type="match status" value="1"/>
</dbReference>
<gene>
    <name evidence="8" type="primary">glgE2</name>
    <name evidence="6" type="synonym">glgE</name>
    <name evidence="8" type="ORF">GCM10011600_03760</name>
</gene>
<dbReference type="GO" id="GO:0004553">
    <property type="term" value="F:hydrolase activity, hydrolyzing O-glycosyl compounds"/>
    <property type="evidence" value="ECO:0007669"/>
    <property type="project" value="InterPro"/>
</dbReference>
<dbReference type="GO" id="GO:0016758">
    <property type="term" value="F:hexosyltransferase activity"/>
    <property type="evidence" value="ECO:0007669"/>
    <property type="project" value="UniProtKB-UniRule"/>
</dbReference>
<dbReference type="SUPFAM" id="SSF51445">
    <property type="entry name" value="(Trans)glycosidases"/>
    <property type="match status" value="1"/>
</dbReference>
<dbReference type="HAMAP" id="MF_02124">
    <property type="entry name" value="GlgE"/>
    <property type="match status" value="1"/>
</dbReference>
<sequence length="699" mass="77531">MYPDRVAGADIFGVMPTTQYGRVMAAAPADPDVRVPGQLGRIPIRDLRPRQSENLWAANAYVGEVVPFEATVFREGHDALFAELVLTDPSGAVTRHPMHEVAKGTDRHRAEVRLDSMGAWRWRVRAARDDWATWLHTAEIKVAADQDVDIVFAAGVQVLQRGSGKVLADAARALADPGLTPAARLKVAHDPRLAKAIAAHPLLSLVTESAPLTLRVERARAAVGSWYEFFPRSEGAKKAKDGSWTSGTFRTAAKRLPAVAAMGFDVVYLPPIHPIGVAFRKGPNNTTDAGPHDPGSPWAIGGPLGDGTNGGHDAIHPDLGTLADFRWFVAEAEKLGLEIALDLALQCSPDHPWVTEHPEWFTHRPDGSIAYAENPPKKYQDIYPLDFDTDPEGLSAEVLRIVEHWIAQGVNIFRVDNPHTKPLWFWEWLLGRIAATHPDVVFLAEAFTRPAMLHSLAEAGFQQSYTYFTWRNTKPELEEFLTGLATQSADYLHPNLFVNTPDILTEYLQFGGPPAYKIRAAIAATASPSWGVYSGYELFEDVARPGSEENIDNEKYEYKPRDWARAATTGRTLAPYLTLLNQIRREHPSLQQLRNLRVHWSDDDAVLVYSKFLDGAFTPKGRPDGIIVVANVDPHSVRETSVHLDLRQLGLDPGVTFDVREILTGQRWTWSDSNFVRLDAFTEPVHILNVEYGAAVRKP</sequence>
<dbReference type="Proteomes" id="UP000617531">
    <property type="component" value="Unassembled WGS sequence"/>
</dbReference>
<feature type="binding site" evidence="6">
    <location>
        <position position="346"/>
    </location>
    <ligand>
        <name>alpha-maltose 1-phosphate</name>
        <dbReference type="ChEBI" id="CHEBI:63576"/>
    </ligand>
</feature>
<comment type="function">
    <text evidence="6">Maltosyltransferase that uses maltose 1-phosphate (M1P) as the sugar donor to elongate linear or branched alpha-(1-&gt;4)-glucans. Is involved in a branched alpha-glucan biosynthetic pathway from trehalose, together with TreS, Mak and GlgB.</text>
</comment>
<dbReference type="AlphaFoldDB" id="A0A8J3LYL4"/>
<evidence type="ECO:0000256" key="2">
    <source>
        <dbReference type="ARBA" id="ARBA00022676"/>
    </source>
</evidence>
<keyword evidence="4 6" id="KW-0119">Carbohydrate metabolism</keyword>
<evidence type="ECO:0000256" key="6">
    <source>
        <dbReference type="HAMAP-Rule" id="MF_02124"/>
    </source>
</evidence>
<feature type="binding site" evidence="6">
    <location>
        <begin position="555"/>
        <end position="556"/>
    </location>
    <ligand>
        <name>alpha-maltose 1-phosphate</name>
        <dbReference type="ChEBI" id="CHEBI:63576"/>
    </ligand>
</feature>
<dbReference type="Gene3D" id="2.60.40.10">
    <property type="entry name" value="Immunoglobulins"/>
    <property type="match status" value="1"/>
</dbReference>
<feature type="binding site" evidence="6">
    <location>
        <position position="417"/>
    </location>
    <ligand>
        <name>alpha-maltose 1-phosphate</name>
        <dbReference type="ChEBI" id="CHEBI:63576"/>
    </ligand>
</feature>
<keyword evidence="3 6" id="KW-0808">Transferase</keyword>
<dbReference type="Gene3D" id="1.20.58.80">
    <property type="entry name" value="Phosphotransferase system, lactose/cellobiose-type IIA subunit"/>
    <property type="match status" value="1"/>
</dbReference>
<evidence type="ECO:0000256" key="1">
    <source>
        <dbReference type="ARBA" id="ARBA00011738"/>
    </source>
</evidence>
<feature type="binding site" evidence="6">
    <location>
        <position position="381"/>
    </location>
    <ligand>
        <name>alpha-maltose 1-phosphate</name>
        <dbReference type="ChEBI" id="CHEBI:63576"/>
    </ligand>
</feature>
<dbReference type="EC" id="2.4.99.16" evidence="6"/>
<evidence type="ECO:0000256" key="3">
    <source>
        <dbReference type="ARBA" id="ARBA00022679"/>
    </source>
</evidence>
<comment type="caution">
    <text evidence="8">The sequence shown here is derived from an EMBL/GenBank/DDBJ whole genome shotgun (WGS) entry which is preliminary data.</text>
</comment>
<comment type="catalytic activity">
    <reaction evidence="5 6">
        <text>alpha-maltose 1-phosphate + [(1-&gt;4)-alpha-D-glucosyl](n) = [(1-&gt;4)-alpha-D-glucosyl](n+2) + phosphate</text>
        <dbReference type="Rhea" id="RHEA:42692"/>
        <dbReference type="Rhea" id="RHEA-COMP:9584"/>
        <dbReference type="Rhea" id="RHEA-COMP:10183"/>
        <dbReference type="ChEBI" id="CHEBI:15444"/>
        <dbReference type="ChEBI" id="CHEBI:43474"/>
        <dbReference type="ChEBI" id="CHEBI:63576"/>
        <dbReference type="EC" id="2.4.99.16"/>
    </reaction>
</comment>
<comment type="similarity">
    <text evidence="6">Belongs to the glycosyl hydrolase 13 family. GlgE subfamily.</text>
</comment>
<accession>A0A8J3LYL4</accession>
<feature type="active site" description="Proton donor" evidence="6">
    <location>
        <position position="445"/>
    </location>
</feature>
<dbReference type="InterPro" id="IPR006047">
    <property type="entry name" value="GH13_cat_dom"/>
</dbReference>
<organism evidence="8 9">
    <name type="scientific">Pseudolysinimonas yzui</name>
    <dbReference type="NCBI Taxonomy" id="2708254"/>
    <lineage>
        <taxon>Bacteria</taxon>
        <taxon>Bacillati</taxon>
        <taxon>Actinomycetota</taxon>
        <taxon>Actinomycetes</taxon>
        <taxon>Micrococcales</taxon>
        <taxon>Microbacteriaceae</taxon>
        <taxon>Pseudolysinimonas</taxon>
    </lineage>
</organism>
<dbReference type="InterPro" id="IPR049171">
    <property type="entry name" value="GLGE_C"/>
</dbReference>
<dbReference type="EMBL" id="BNAI01000001">
    <property type="protein sequence ID" value="GHF06404.1"/>
    <property type="molecule type" value="Genomic_DNA"/>
</dbReference>
<reference evidence="8" key="2">
    <citation type="submission" date="2020-09" db="EMBL/GenBank/DDBJ databases">
        <authorList>
            <person name="Sun Q."/>
            <person name="Zhou Y."/>
        </authorList>
    </citation>
    <scope>NUCLEOTIDE SEQUENCE</scope>
    <source>
        <strain evidence="8">CGMCC 1.16548</strain>
    </source>
</reference>
<name>A0A8J3LYL4_9MICO</name>
<evidence type="ECO:0000313" key="8">
    <source>
        <dbReference type="EMBL" id="GHF06404.1"/>
    </source>
</evidence>